<evidence type="ECO:0000256" key="2">
    <source>
        <dbReference type="PROSITE-ProRule" id="PRU00169"/>
    </source>
</evidence>
<dbReference type="Gene3D" id="3.40.50.2300">
    <property type="match status" value="1"/>
</dbReference>
<dbReference type="CDD" id="cd01948">
    <property type="entry name" value="EAL"/>
    <property type="match status" value="1"/>
</dbReference>
<reference evidence="6" key="1">
    <citation type="journal article" date="2014" name="Int. J. Syst. Evol. Microbiol.">
        <title>Complete genome sequence of Corynebacterium casei LMG S-19264T (=DSM 44701T), isolated from a smear-ripened cheese.</title>
        <authorList>
            <consortium name="US DOE Joint Genome Institute (JGI-PGF)"/>
            <person name="Walter F."/>
            <person name="Albersmeier A."/>
            <person name="Kalinowski J."/>
            <person name="Ruckert C."/>
        </authorList>
    </citation>
    <scope>NUCLEOTIDE SEQUENCE</scope>
    <source>
        <strain evidence="6">KCTC 22169</strain>
    </source>
</reference>
<accession>A0A918KQT2</accession>
<dbReference type="InterPro" id="IPR052155">
    <property type="entry name" value="Biofilm_reg_signaling"/>
</dbReference>
<dbReference type="Gene3D" id="3.20.20.450">
    <property type="entry name" value="EAL domain"/>
    <property type="match status" value="1"/>
</dbReference>
<feature type="domain" description="EAL" evidence="4">
    <location>
        <begin position="310"/>
        <end position="564"/>
    </location>
</feature>
<comment type="caution">
    <text evidence="6">The sequence shown here is derived from an EMBL/GenBank/DDBJ whole genome shotgun (WGS) entry which is preliminary data.</text>
</comment>
<dbReference type="SUPFAM" id="SSF55073">
    <property type="entry name" value="Nucleotide cyclase"/>
    <property type="match status" value="1"/>
</dbReference>
<evidence type="ECO:0000313" key="6">
    <source>
        <dbReference type="EMBL" id="GGX72316.1"/>
    </source>
</evidence>
<dbReference type="Gene3D" id="3.30.70.270">
    <property type="match status" value="1"/>
</dbReference>
<dbReference type="InterPro" id="IPR043128">
    <property type="entry name" value="Rev_trsase/Diguanyl_cyclase"/>
</dbReference>
<evidence type="ECO:0000259" key="5">
    <source>
        <dbReference type="PROSITE" id="PS50887"/>
    </source>
</evidence>
<name>A0A918KQT2_9GAMM</name>
<dbReference type="Proteomes" id="UP000626148">
    <property type="component" value="Unassembled WGS sequence"/>
</dbReference>
<keyword evidence="7" id="KW-1185">Reference proteome</keyword>
<dbReference type="SUPFAM" id="SSF141868">
    <property type="entry name" value="EAL domain-like"/>
    <property type="match status" value="1"/>
</dbReference>
<dbReference type="InterPro" id="IPR011006">
    <property type="entry name" value="CheY-like_superfamily"/>
</dbReference>
<dbReference type="Pfam" id="PF00563">
    <property type="entry name" value="EAL"/>
    <property type="match status" value="1"/>
</dbReference>
<dbReference type="CDD" id="cd01949">
    <property type="entry name" value="GGDEF"/>
    <property type="match status" value="1"/>
</dbReference>
<feature type="domain" description="GGDEF" evidence="5">
    <location>
        <begin position="168"/>
        <end position="301"/>
    </location>
</feature>
<proteinExistence type="predicted"/>
<gene>
    <name evidence="6" type="ORF">GCM10007392_44690</name>
</gene>
<reference evidence="6" key="2">
    <citation type="submission" date="2020-09" db="EMBL/GenBank/DDBJ databases">
        <authorList>
            <person name="Sun Q."/>
            <person name="Kim S."/>
        </authorList>
    </citation>
    <scope>NUCLEOTIDE SEQUENCE</scope>
    <source>
        <strain evidence="6">KCTC 22169</strain>
    </source>
</reference>
<dbReference type="GO" id="GO:0000160">
    <property type="term" value="P:phosphorelay signal transduction system"/>
    <property type="evidence" value="ECO:0007669"/>
    <property type="project" value="InterPro"/>
</dbReference>
<dbReference type="SMART" id="SM00267">
    <property type="entry name" value="GGDEF"/>
    <property type="match status" value="1"/>
</dbReference>
<dbReference type="RefSeq" id="WP_189612990.1">
    <property type="nucleotide sequence ID" value="NZ_BMXR01000015.1"/>
</dbReference>
<evidence type="ECO:0000256" key="1">
    <source>
        <dbReference type="ARBA" id="ARBA00001946"/>
    </source>
</evidence>
<dbReference type="PROSITE" id="PS50110">
    <property type="entry name" value="RESPONSE_REGULATORY"/>
    <property type="match status" value="1"/>
</dbReference>
<protein>
    <recommendedName>
        <fullName evidence="8">Diguanylate cyclase (GGDEF) domain-containing protein</fullName>
    </recommendedName>
</protein>
<dbReference type="GO" id="GO:0003824">
    <property type="term" value="F:catalytic activity"/>
    <property type="evidence" value="ECO:0007669"/>
    <property type="project" value="UniProtKB-ARBA"/>
</dbReference>
<dbReference type="EMBL" id="BMXR01000015">
    <property type="protein sequence ID" value="GGX72316.1"/>
    <property type="molecule type" value="Genomic_DNA"/>
</dbReference>
<sequence>MIKQPIKTLIVEDDPADFVLVKQSLLKSERHRYQIRHIAEFSEASEALYGDDYDLVLLDYFLGHHSGLELLQQARQSQLSKPIIVMTGNNSPELDDMLMKEGAADFIPKDELSTSLLDRSIRHAIERKEAELEIAELVRRDPLTGLGNRNIFEEHMELAIARAKRTRSKLAVLFLDLDRFKDINDSLGHHVGDLLLTLVGERLRRSVRKSDFVARIGGDEFTVLLDNVEDSENVTRIVEKIAREMQRPAPVSNTTLDITVSIGVAIFPENGELAIELMQKADMALYESKARGAGNYHFFTDRLQAQLIHGLETEKELRHALRKQEFELYYQPQIDLETEAIVGLEALIRWNRPDGQVMSPAVFIPVAVRSGLIVPMGQWVIEAACQQIQLWERAGIHIPVSVNVSPRQLKYQGFLDQVLQCTRHYQIRPGMLELELTEEALIENGFSHSDTLTSLRKSGIRIAIDDFGTGYSSMRYLREFPLDRIKIDKSFVSEDGVKGLREPAITHSIISLAQGLNLTVVAEGVETREQKRQLQRQNCRVCQGFLYYKPLRVDELEPILREQGISNKNNGSR</sequence>
<dbReference type="Pfam" id="PF00072">
    <property type="entry name" value="Response_reg"/>
    <property type="match status" value="1"/>
</dbReference>
<evidence type="ECO:0000313" key="7">
    <source>
        <dbReference type="Proteomes" id="UP000626148"/>
    </source>
</evidence>
<dbReference type="InterPro" id="IPR029787">
    <property type="entry name" value="Nucleotide_cyclase"/>
</dbReference>
<feature type="modified residue" description="4-aspartylphosphate" evidence="2">
    <location>
        <position position="59"/>
    </location>
</feature>
<dbReference type="SMART" id="SM00448">
    <property type="entry name" value="REC"/>
    <property type="match status" value="1"/>
</dbReference>
<dbReference type="InterPro" id="IPR001633">
    <property type="entry name" value="EAL_dom"/>
</dbReference>
<dbReference type="NCBIfam" id="TIGR00254">
    <property type="entry name" value="GGDEF"/>
    <property type="match status" value="1"/>
</dbReference>
<dbReference type="SUPFAM" id="SSF52172">
    <property type="entry name" value="CheY-like"/>
    <property type="match status" value="1"/>
</dbReference>
<dbReference type="AlphaFoldDB" id="A0A918KQT2"/>
<dbReference type="InterPro" id="IPR035919">
    <property type="entry name" value="EAL_sf"/>
</dbReference>
<keyword evidence="2" id="KW-0597">Phosphoprotein</keyword>
<evidence type="ECO:0008006" key="8">
    <source>
        <dbReference type="Google" id="ProtNLM"/>
    </source>
</evidence>
<organism evidence="6 7">
    <name type="scientific">Saccharospirillum salsuginis</name>
    <dbReference type="NCBI Taxonomy" id="418750"/>
    <lineage>
        <taxon>Bacteria</taxon>
        <taxon>Pseudomonadati</taxon>
        <taxon>Pseudomonadota</taxon>
        <taxon>Gammaproteobacteria</taxon>
        <taxon>Oceanospirillales</taxon>
        <taxon>Saccharospirillaceae</taxon>
        <taxon>Saccharospirillum</taxon>
    </lineage>
</organism>
<dbReference type="PANTHER" id="PTHR44757:SF2">
    <property type="entry name" value="BIOFILM ARCHITECTURE MAINTENANCE PROTEIN MBAA"/>
    <property type="match status" value="1"/>
</dbReference>
<dbReference type="PANTHER" id="PTHR44757">
    <property type="entry name" value="DIGUANYLATE CYCLASE DGCP"/>
    <property type="match status" value="1"/>
</dbReference>
<dbReference type="FunFam" id="3.30.70.270:FF:000001">
    <property type="entry name" value="Diguanylate cyclase domain protein"/>
    <property type="match status" value="1"/>
</dbReference>
<evidence type="ECO:0000259" key="3">
    <source>
        <dbReference type="PROSITE" id="PS50110"/>
    </source>
</evidence>
<dbReference type="CDD" id="cd00156">
    <property type="entry name" value="REC"/>
    <property type="match status" value="1"/>
</dbReference>
<dbReference type="SMART" id="SM00052">
    <property type="entry name" value="EAL"/>
    <property type="match status" value="1"/>
</dbReference>
<feature type="domain" description="Response regulatory" evidence="3">
    <location>
        <begin position="7"/>
        <end position="124"/>
    </location>
</feature>
<dbReference type="Pfam" id="PF00990">
    <property type="entry name" value="GGDEF"/>
    <property type="match status" value="1"/>
</dbReference>
<dbReference type="InterPro" id="IPR001789">
    <property type="entry name" value="Sig_transdc_resp-reg_receiver"/>
</dbReference>
<dbReference type="PROSITE" id="PS50883">
    <property type="entry name" value="EAL"/>
    <property type="match status" value="1"/>
</dbReference>
<evidence type="ECO:0000259" key="4">
    <source>
        <dbReference type="PROSITE" id="PS50883"/>
    </source>
</evidence>
<dbReference type="InterPro" id="IPR000160">
    <property type="entry name" value="GGDEF_dom"/>
</dbReference>
<comment type="cofactor">
    <cofactor evidence="1">
        <name>Mg(2+)</name>
        <dbReference type="ChEBI" id="CHEBI:18420"/>
    </cofactor>
</comment>
<dbReference type="PROSITE" id="PS50887">
    <property type="entry name" value="GGDEF"/>
    <property type="match status" value="1"/>
</dbReference>